<name>A0A916VQ80_9RHOB</name>
<dbReference type="EMBL" id="BMKA01000002">
    <property type="protein sequence ID" value="GGA18900.1"/>
    <property type="molecule type" value="Genomic_DNA"/>
</dbReference>
<dbReference type="Pfam" id="PF13704">
    <property type="entry name" value="Glyco_tranf_2_4"/>
    <property type="match status" value="1"/>
</dbReference>
<reference evidence="1" key="2">
    <citation type="submission" date="2020-09" db="EMBL/GenBank/DDBJ databases">
        <authorList>
            <person name="Sun Q."/>
            <person name="Zhou Y."/>
        </authorList>
    </citation>
    <scope>NUCLEOTIDE SEQUENCE</scope>
    <source>
        <strain evidence="1">CGMCC 1.15880</strain>
    </source>
</reference>
<evidence type="ECO:0000313" key="1">
    <source>
        <dbReference type="EMBL" id="GGA18900.1"/>
    </source>
</evidence>
<sequence>MGLWSRYKLRVERRRRRIRAMRKRRELTCVFDRTGQINPRDILVFSTLRNEKPRLAYFLKYYRDLGVDHFFFVDNDSTDGGREYLADQPDVSLWTTTASYKRSKFGVDWLNGLKNKYAHGHWVLVADVDELLVYPFCDTRSLKALTDWLDASSIKSFGTMLLDMYPKGKIQHARIREGRNPVKTAPYFDASNYFIERNNKYGNLWIQGGPRMRSFFKDRPAFSPALNKTPLVKWARGYVYVSSTHTLLPRGLNLVYDEWGGQKPCGVLLHTKFMNTFSEKAEEEMKRKQHYAASREYRTYLNRMDGDLNLWTEQSSTYENWQQLEDLGLMSRGNWI</sequence>
<evidence type="ECO:0000313" key="2">
    <source>
        <dbReference type="Proteomes" id="UP000628017"/>
    </source>
</evidence>
<dbReference type="AlphaFoldDB" id="A0A916VQ80"/>
<organism evidence="1 2">
    <name type="scientific">Neptunicoccus cionae</name>
    <dbReference type="NCBI Taxonomy" id="2035344"/>
    <lineage>
        <taxon>Bacteria</taxon>
        <taxon>Pseudomonadati</taxon>
        <taxon>Pseudomonadota</taxon>
        <taxon>Alphaproteobacteria</taxon>
        <taxon>Rhodobacterales</taxon>
        <taxon>Paracoccaceae</taxon>
        <taxon>Neptunicoccus</taxon>
    </lineage>
</organism>
<protein>
    <recommendedName>
        <fullName evidence="3">Glycosyl transferase family 2</fullName>
    </recommendedName>
</protein>
<comment type="caution">
    <text evidence="1">The sequence shown here is derived from an EMBL/GenBank/DDBJ whole genome shotgun (WGS) entry which is preliminary data.</text>
</comment>
<dbReference type="Proteomes" id="UP000628017">
    <property type="component" value="Unassembled WGS sequence"/>
</dbReference>
<proteinExistence type="predicted"/>
<gene>
    <name evidence="1" type="ORF">GCM10011498_19590</name>
</gene>
<reference evidence="1" key="1">
    <citation type="journal article" date="2014" name="Int. J. Syst. Evol. Microbiol.">
        <title>Complete genome sequence of Corynebacterium casei LMG S-19264T (=DSM 44701T), isolated from a smear-ripened cheese.</title>
        <authorList>
            <consortium name="US DOE Joint Genome Institute (JGI-PGF)"/>
            <person name="Walter F."/>
            <person name="Albersmeier A."/>
            <person name="Kalinowski J."/>
            <person name="Ruckert C."/>
        </authorList>
    </citation>
    <scope>NUCLEOTIDE SEQUENCE</scope>
    <source>
        <strain evidence="1">CGMCC 1.15880</strain>
    </source>
</reference>
<evidence type="ECO:0008006" key="3">
    <source>
        <dbReference type="Google" id="ProtNLM"/>
    </source>
</evidence>
<keyword evidence="2" id="KW-1185">Reference proteome</keyword>
<accession>A0A916VQ80</accession>
<dbReference type="InterPro" id="IPR029044">
    <property type="entry name" value="Nucleotide-diphossugar_trans"/>
</dbReference>
<dbReference type="SUPFAM" id="SSF53448">
    <property type="entry name" value="Nucleotide-diphospho-sugar transferases"/>
    <property type="match status" value="1"/>
</dbReference>
<dbReference type="RefSeq" id="WP_188674024.1">
    <property type="nucleotide sequence ID" value="NZ_BMKA01000002.1"/>
</dbReference>